<keyword evidence="6" id="KW-1185">Reference proteome</keyword>
<dbReference type="Gene3D" id="1.10.443.10">
    <property type="entry name" value="Intergrase catalytic core"/>
    <property type="match status" value="1"/>
</dbReference>
<dbReference type="InterPro" id="IPR044068">
    <property type="entry name" value="CB"/>
</dbReference>
<proteinExistence type="inferred from homology"/>
<dbReference type="InterPro" id="IPR004107">
    <property type="entry name" value="Integrase_SAM-like_N"/>
</dbReference>
<dbReference type="PROSITE" id="PS51898">
    <property type="entry name" value="TYR_RECOMBINASE"/>
    <property type="match status" value="1"/>
</dbReference>
<dbReference type="InterPro" id="IPR011010">
    <property type="entry name" value="DNA_brk_join_enz"/>
</dbReference>
<accession>A0A7I7ZNQ4</accession>
<protein>
    <submittedName>
        <fullName evidence="5">Integrase</fullName>
    </submittedName>
</protein>
<comment type="caution">
    <text evidence="5">The sequence shown here is derived from an EMBL/GenBank/DDBJ whole genome shotgun (WGS) entry which is preliminary data.</text>
</comment>
<evidence type="ECO:0000256" key="4">
    <source>
        <dbReference type="ARBA" id="ARBA00023172"/>
    </source>
</evidence>
<dbReference type="PROSITE" id="PS51900">
    <property type="entry name" value="CB"/>
    <property type="match status" value="1"/>
</dbReference>
<evidence type="ECO:0000256" key="3">
    <source>
        <dbReference type="ARBA" id="ARBA00023125"/>
    </source>
</evidence>
<gene>
    <name evidence="5" type="ORF">C1S79_03615</name>
</gene>
<dbReference type="Pfam" id="PF14659">
    <property type="entry name" value="Phage_int_SAM_3"/>
    <property type="match status" value="1"/>
</dbReference>
<evidence type="ECO:0000256" key="2">
    <source>
        <dbReference type="ARBA" id="ARBA00022908"/>
    </source>
</evidence>
<dbReference type="EMBL" id="POTM01000011">
    <property type="protein sequence ID" value="TLH73860.1"/>
    <property type="molecule type" value="Genomic_DNA"/>
</dbReference>
<evidence type="ECO:0000256" key="1">
    <source>
        <dbReference type="ARBA" id="ARBA00008857"/>
    </source>
</evidence>
<dbReference type="PANTHER" id="PTHR30629">
    <property type="entry name" value="PROPHAGE INTEGRASE"/>
    <property type="match status" value="1"/>
</dbReference>
<keyword evidence="2" id="KW-0229">DNA integration</keyword>
<name>A0A7I7ZNQ4_9MYCO</name>
<dbReference type="Gene3D" id="1.10.150.130">
    <property type="match status" value="1"/>
</dbReference>
<evidence type="ECO:0000313" key="6">
    <source>
        <dbReference type="Proteomes" id="UP000309984"/>
    </source>
</evidence>
<dbReference type="GO" id="GO:0015074">
    <property type="term" value="P:DNA integration"/>
    <property type="evidence" value="ECO:0007669"/>
    <property type="project" value="UniProtKB-KW"/>
</dbReference>
<reference evidence="5 6" key="1">
    <citation type="submission" date="2018-01" db="EMBL/GenBank/DDBJ databases">
        <title>Comparative genomics of Mycobacterium mucogenicum and Mycobacterium neoaurum clade members emphasizing tRNA and non-coding RNA.</title>
        <authorList>
            <person name="Behra P.R.K."/>
            <person name="Pettersson B.M.F."/>
            <person name="Das S."/>
            <person name="Dasgupta S."/>
            <person name="Kirsebom L.A."/>
        </authorList>
    </citation>
    <scope>NUCLEOTIDE SEQUENCE [LARGE SCALE GENOMIC DNA]</scope>
    <source>
        <strain evidence="5 6">DSM 45104</strain>
    </source>
</reference>
<dbReference type="GO" id="GO:0006310">
    <property type="term" value="P:DNA recombination"/>
    <property type="evidence" value="ECO:0007669"/>
    <property type="project" value="UniProtKB-KW"/>
</dbReference>
<evidence type="ECO:0000313" key="5">
    <source>
        <dbReference type="EMBL" id="TLH73860.1"/>
    </source>
</evidence>
<comment type="similarity">
    <text evidence="1">Belongs to the 'phage' integrase family.</text>
</comment>
<sequence length="431" mass="48402">MQDLNSCALERVRQQKWGRKVLEFSTVQNLDDDGAILATKAVGGSGSTGKVRNPNYKGAKKGHRAWGTVRKLPSGKYQASYIGKDLVRHKADSTFDNKINAEGWLANEKAYADRCRMTGEVWKSPSQRAEESRATVLLLRDYGKQWIAERKLKESTRNLYTGLWTNHIEPKLGKVALAELSAQAVRSWYADFDAQQETKRKHAYALLHAIVKTALKDELIERNPCQINGAMTTRRKREPEILTLAELNTVVDAMPERLKVVVLLAVYCGLRWGEVSELRSTDFNADLSVLTVSRGVTHKPICRVTSTKSDKTRKLNVPKLIRPVIREHLNLWASDDPERKGQLFVPVQGGCHLNDQVFAETWYKPALSKANRPGVHFHDLRHTGATWLSQVGATTAEVQAFLGHATPHMGCVHQGGVRVGPDQRYRRVVAE</sequence>
<dbReference type="GO" id="GO:0003677">
    <property type="term" value="F:DNA binding"/>
    <property type="evidence" value="ECO:0007669"/>
    <property type="project" value="UniProtKB-UniRule"/>
</dbReference>
<dbReference type="Pfam" id="PF26003">
    <property type="entry name" value="Integrase_N_phage"/>
    <property type="match status" value="1"/>
</dbReference>
<dbReference type="InterPro" id="IPR013762">
    <property type="entry name" value="Integrase-like_cat_sf"/>
</dbReference>
<dbReference type="Proteomes" id="UP000309984">
    <property type="component" value="Unassembled WGS sequence"/>
</dbReference>
<dbReference type="AlphaFoldDB" id="A0A7I7ZNQ4"/>
<dbReference type="CDD" id="cd00397">
    <property type="entry name" value="DNA_BRE_C"/>
    <property type="match status" value="1"/>
</dbReference>
<dbReference type="Pfam" id="PF00589">
    <property type="entry name" value="Phage_integrase"/>
    <property type="match status" value="1"/>
</dbReference>
<dbReference type="InterPro" id="IPR058717">
    <property type="entry name" value="Phage_L5_Integrase_N"/>
</dbReference>
<dbReference type="InterPro" id="IPR002104">
    <property type="entry name" value="Integrase_catalytic"/>
</dbReference>
<dbReference type="SUPFAM" id="SSF56349">
    <property type="entry name" value="DNA breaking-rejoining enzymes"/>
    <property type="match status" value="1"/>
</dbReference>
<keyword evidence="4" id="KW-0233">DNA recombination</keyword>
<dbReference type="InterPro" id="IPR010998">
    <property type="entry name" value="Integrase_recombinase_N"/>
</dbReference>
<dbReference type="PANTHER" id="PTHR30629:SF2">
    <property type="entry name" value="PROPHAGE INTEGRASE INTS-RELATED"/>
    <property type="match status" value="1"/>
</dbReference>
<organism evidence="5 6">
    <name type="scientific">Mycolicibacterium phocaicum</name>
    <dbReference type="NCBI Taxonomy" id="319706"/>
    <lineage>
        <taxon>Bacteria</taxon>
        <taxon>Bacillati</taxon>
        <taxon>Actinomycetota</taxon>
        <taxon>Actinomycetes</taxon>
        <taxon>Mycobacteriales</taxon>
        <taxon>Mycobacteriaceae</taxon>
        <taxon>Mycolicibacterium</taxon>
    </lineage>
</organism>
<keyword evidence="3" id="KW-0238">DNA-binding</keyword>
<dbReference type="InterPro" id="IPR050808">
    <property type="entry name" value="Phage_Integrase"/>
</dbReference>